<reference evidence="1 2" key="1">
    <citation type="journal article" date="2019" name="Emerg. Microbes Infect.">
        <title>Comprehensive subspecies identification of 175 nontuberculous mycobacteria species based on 7547 genomic profiles.</title>
        <authorList>
            <person name="Matsumoto Y."/>
            <person name="Kinjo T."/>
            <person name="Motooka D."/>
            <person name="Nabeya D."/>
            <person name="Jung N."/>
            <person name="Uechi K."/>
            <person name="Horii T."/>
            <person name="Iida T."/>
            <person name="Fujita J."/>
            <person name="Nakamura S."/>
        </authorList>
    </citation>
    <scope>NUCLEOTIDE SEQUENCE [LARGE SCALE GENOMIC DNA]</scope>
    <source>
        <strain evidence="1 2">JCM 14738</strain>
    </source>
</reference>
<dbReference type="STRING" id="44010.AWC00_08755"/>
<evidence type="ECO:0000313" key="2">
    <source>
        <dbReference type="Proteomes" id="UP000467385"/>
    </source>
</evidence>
<keyword evidence="2" id="KW-1185">Reference proteome</keyword>
<dbReference type="EMBL" id="AP022613">
    <property type="protein sequence ID" value="BBZ38314.1"/>
    <property type="molecule type" value="Genomic_DNA"/>
</dbReference>
<organism evidence="1 2">
    <name type="scientific">Mycobacterium conspicuum</name>
    <dbReference type="NCBI Taxonomy" id="44010"/>
    <lineage>
        <taxon>Bacteria</taxon>
        <taxon>Bacillati</taxon>
        <taxon>Actinomycetota</taxon>
        <taxon>Actinomycetes</taxon>
        <taxon>Mycobacteriales</taxon>
        <taxon>Mycobacteriaceae</taxon>
        <taxon>Mycobacterium</taxon>
    </lineage>
</organism>
<accession>A0A1X1TH03</accession>
<protein>
    <submittedName>
        <fullName evidence="1">Uncharacterized protein</fullName>
    </submittedName>
</protein>
<dbReference type="RefSeq" id="WP_085232262.1">
    <property type="nucleotide sequence ID" value="NZ_AP022613.1"/>
</dbReference>
<dbReference type="AlphaFoldDB" id="A0A1X1TH03"/>
<name>A0A1X1TH03_9MYCO</name>
<dbReference type="Proteomes" id="UP000467385">
    <property type="component" value="Chromosome"/>
</dbReference>
<sequence length="583" mass="64188">MSIDWESIGQVNFDRVIEALILRRHRGTNARVRAVNGRGGDSGIDIEVIDDGRLIIYQLKYFPGGFSGGWRTRRPQIKESFETALENDPDVWTLVIPSVATTPEHNWVRALAVRDGPEIEIMDRDELDNLLADFPDVDRWFQRDAMREYAELYGQERACLFGGIDDLAQRVQGLGGVVDSTDPDWTFDFARVGDCTTWSLRPQHERAHINSPVSLRVAGDLEKLPMEARETIDRAILYGTSDAIAIPGAAVTAIHIEGPKFIAGDHPPADVRLERLSDTPGVGKLLELRLFDTNGENIASHEGCVTHADIGTAGGSIEGKFCDERLHLKFLIPFEAVRRDEPTRVKVGAHMTVDLSRPGRPVVVQETLALARLVRFAPRIEVHIDGQLVTSVTQVPGIAADNDTDYLIIEQLAEDLDIVQRYCGQFFDLPAEVTFKERVELRVARLLVQGHIVAHPGAKELAFSLDGQDSEELRVDLSTPRLLVLRMPSDHEITVGGRTLSLGPVYVIDPAATPVNGAEAIAALDRGEGNGFVVRVRPATNPYFCLALANKPAEELDLRQQAMWSLIGVDQPQAPGAPAAEAS</sequence>
<evidence type="ECO:0000313" key="1">
    <source>
        <dbReference type="EMBL" id="BBZ38314.1"/>
    </source>
</evidence>
<gene>
    <name evidence="1" type="ORF">MCNS_13770</name>
</gene>
<dbReference type="OrthoDB" id="3196580at2"/>
<proteinExistence type="predicted"/>